<evidence type="ECO:0000313" key="3">
    <source>
        <dbReference type="EMBL" id="AXY74498.1"/>
    </source>
</evidence>
<dbReference type="RefSeq" id="WP_119050385.1">
    <property type="nucleotide sequence ID" value="NZ_CP032157.1"/>
</dbReference>
<keyword evidence="1" id="KW-0472">Membrane</keyword>
<feature type="domain" description="YcxB-like C-terminal" evidence="2">
    <location>
        <begin position="110"/>
        <end position="169"/>
    </location>
</feature>
<sequence length="184" mass="21824">MLVLKYHLTEEEYFDYNYFTAWASPEKKGYRIRYYLRVFLLYTGVAVLFIISRHSKQLLWDFIIFGIIAITYFLLVPWLIRRSIGRRVKDILRQPENQHVLGEAEVILMDTGIIDKDEAAESKYSWDAIVRKAETPSCYFLYTNSYHAIVIPKRAIRNPADKQELERMLSQHLSLTSEFSKEED</sequence>
<proteinExistence type="predicted"/>
<feature type="transmembrane region" description="Helical" evidence="1">
    <location>
        <begin position="34"/>
        <end position="52"/>
    </location>
</feature>
<gene>
    <name evidence="3" type="ORF">D3H65_11140</name>
</gene>
<dbReference type="AlphaFoldDB" id="A0A3B7MJZ0"/>
<dbReference type="Pfam" id="PF14317">
    <property type="entry name" value="YcxB"/>
    <property type="match status" value="1"/>
</dbReference>
<evidence type="ECO:0000313" key="4">
    <source>
        <dbReference type="Proteomes" id="UP000263900"/>
    </source>
</evidence>
<organism evidence="3 4">
    <name type="scientific">Paraflavitalea soli</name>
    <dbReference type="NCBI Taxonomy" id="2315862"/>
    <lineage>
        <taxon>Bacteria</taxon>
        <taxon>Pseudomonadati</taxon>
        <taxon>Bacteroidota</taxon>
        <taxon>Chitinophagia</taxon>
        <taxon>Chitinophagales</taxon>
        <taxon>Chitinophagaceae</taxon>
        <taxon>Paraflavitalea</taxon>
    </lineage>
</organism>
<dbReference type="EMBL" id="CP032157">
    <property type="protein sequence ID" value="AXY74498.1"/>
    <property type="molecule type" value="Genomic_DNA"/>
</dbReference>
<keyword evidence="4" id="KW-1185">Reference proteome</keyword>
<evidence type="ECO:0000259" key="2">
    <source>
        <dbReference type="Pfam" id="PF14317"/>
    </source>
</evidence>
<feature type="transmembrane region" description="Helical" evidence="1">
    <location>
        <begin position="58"/>
        <end position="80"/>
    </location>
</feature>
<keyword evidence="1" id="KW-0812">Transmembrane</keyword>
<dbReference type="Proteomes" id="UP000263900">
    <property type="component" value="Chromosome"/>
</dbReference>
<dbReference type="OrthoDB" id="655949at2"/>
<reference evidence="3 4" key="1">
    <citation type="submission" date="2018-09" db="EMBL/GenBank/DDBJ databases">
        <title>Genome sequencing of strain 6GH32-13.</title>
        <authorList>
            <person name="Weon H.-Y."/>
            <person name="Heo J."/>
            <person name="Kwon S.-W."/>
        </authorList>
    </citation>
    <scope>NUCLEOTIDE SEQUENCE [LARGE SCALE GENOMIC DNA]</scope>
    <source>
        <strain evidence="3 4">5GH32-13</strain>
    </source>
</reference>
<accession>A0A3B7MJZ0</accession>
<name>A0A3B7MJZ0_9BACT</name>
<dbReference type="InterPro" id="IPR025588">
    <property type="entry name" value="YcxB-like_C"/>
</dbReference>
<evidence type="ECO:0000256" key="1">
    <source>
        <dbReference type="SAM" id="Phobius"/>
    </source>
</evidence>
<keyword evidence="1" id="KW-1133">Transmembrane helix</keyword>
<protein>
    <submittedName>
        <fullName evidence="3">YcxB family protein</fullName>
    </submittedName>
</protein>
<dbReference type="KEGG" id="pseg:D3H65_11140"/>